<reference evidence="1 2" key="1">
    <citation type="submission" date="2022-12" db="EMBL/GenBank/DDBJ databases">
        <title>Chromosome-level genome assembly of true bugs.</title>
        <authorList>
            <person name="Ma L."/>
            <person name="Li H."/>
        </authorList>
    </citation>
    <scope>NUCLEOTIDE SEQUENCE [LARGE SCALE GENOMIC DNA]</scope>
    <source>
        <strain evidence="1">Lab_2022b</strain>
    </source>
</reference>
<evidence type="ECO:0000313" key="2">
    <source>
        <dbReference type="Proteomes" id="UP001461498"/>
    </source>
</evidence>
<evidence type="ECO:0000313" key="1">
    <source>
        <dbReference type="EMBL" id="KAK9510632.1"/>
    </source>
</evidence>
<comment type="caution">
    <text evidence="1">The sequence shown here is derived from an EMBL/GenBank/DDBJ whole genome shotgun (WGS) entry which is preliminary data.</text>
</comment>
<dbReference type="EMBL" id="JAPXFL010000002">
    <property type="protein sequence ID" value="KAK9510632.1"/>
    <property type="molecule type" value="Genomic_DNA"/>
</dbReference>
<accession>A0AAW1DJV4</accession>
<organism evidence="1 2">
    <name type="scientific">Rhynocoris fuscipes</name>
    <dbReference type="NCBI Taxonomy" id="488301"/>
    <lineage>
        <taxon>Eukaryota</taxon>
        <taxon>Metazoa</taxon>
        <taxon>Ecdysozoa</taxon>
        <taxon>Arthropoda</taxon>
        <taxon>Hexapoda</taxon>
        <taxon>Insecta</taxon>
        <taxon>Pterygota</taxon>
        <taxon>Neoptera</taxon>
        <taxon>Paraneoptera</taxon>
        <taxon>Hemiptera</taxon>
        <taxon>Heteroptera</taxon>
        <taxon>Panheteroptera</taxon>
        <taxon>Cimicomorpha</taxon>
        <taxon>Reduviidae</taxon>
        <taxon>Harpactorinae</taxon>
        <taxon>Harpactorini</taxon>
        <taxon>Rhynocoris</taxon>
    </lineage>
</organism>
<dbReference type="AlphaFoldDB" id="A0AAW1DJV4"/>
<proteinExistence type="predicted"/>
<sequence length="535" mass="62960">MSAYIKLGGKDKVELYDVEGVLVEPPKGLLDPVDRNIPDTDLRAALAVEPISKRIAAFTDKFAKTYANLYLYKGRLKINSDLAARIERVKEKLVNAKCQDIDNLRDLFSEISADFAVLEDELPLLLEDRSEDDKSEVRRTTRTKLSRRITTRSTTADEPLPPFQIVPGDTAGDNILYNLILGDGEDDWMDHYEDISLGGFDKEIKKKTVKLKGLRPGIKIRKDIKKPLTKAQKLKEDRKATRKFYSVSESCVWKDWHTLTKDEIFQNFHYPSKENKYSEQFPTYFDYDPHYELEDRSEDDKSEITVGSSDIFIDYFSEVDFMYDDDEYKKPYSIQKDKKLSKLYNKIFNSQELIKKQKYNDEIKSDKKPFFTRCVDYYGKHMQYDCLSKSPKHNKQEIYDPEDEKEISDAIPQYIIDTFNQVMDCHGQHDNYKRVNRNLISTQEFLKLMSLPTHEAKQYEQKLIKKAKALTTAHSLNCVGCLRRTPKPKYPLTKECLKVESNPRYREFRDIRSTLRWRRRRHRKTEHSQVLEQLF</sequence>
<protein>
    <submittedName>
        <fullName evidence="1">Uncharacterized protein</fullName>
    </submittedName>
</protein>
<gene>
    <name evidence="1" type="ORF">O3M35_005373</name>
</gene>
<name>A0AAW1DJV4_9HEMI</name>
<keyword evidence="2" id="KW-1185">Reference proteome</keyword>
<dbReference type="Proteomes" id="UP001461498">
    <property type="component" value="Unassembled WGS sequence"/>
</dbReference>